<feature type="transmembrane region" description="Helical" evidence="1">
    <location>
        <begin position="39"/>
        <end position="60"/>
    </location>
</feature>
<feature type="transmembrane region" description="Helical" evidence="1">
    <location>
        <begin position="316"/>
        <end position="338"/>
    </location>
</feature>
<name>A0A174K5A5_9CLOT</name>
<keyword evidence="1" id="KW-0472">Membrane</keyword>
<evidence type="ECO:0000256" key="1">
    <source>
        <dbReference type="SAM" id="Phobius"/>
    </source>
</evidence>
<evidence type="ECO:0000313" key="3">
    <source>
        <dbReference type="Proteomes" id="UP000095594"/>
    </source>
</evidence>
<dbReference type="Pfam" id="PF16949">
    <property type="entry name" value="ABC_tran_2"/>
    <property type="match status" value="1"/>
</dbReference>
<gene>
    <name evidence="2" type="ORF">ERS852471_02864</name>
</gene>
<feature type="transmembrane region" description="Helical" evidence="1">
    <location>
        <begin position="431"/>
        <end position="457"/>
    </location>
</feature>
<dbReference type="AlphaFoldDB" id="A0A174K5A5"/>
<keyword evidence="1" id="KW-0812">Transmembrane</keyword>
<feature type="transmembrane region" description="Helical" evidence="1">
    <location>
        <begin position="251"/>
        <end position="273"/>
    </location>
</feature>
<feature type="transmembrane region" description="Helical" evidence="1">
    <location>
        <begin position="502"/>
        <end position="523"/>
    </location>
</feature>
<keyword evidence="1" id="KW-1133">Transmembrane helix</keyword>
<dbReference type="Proteomes" id="UP000095594">
    <property type="component" value="Unassembled WGS sequence"/>
</dbReference>
<protein>
    <submittedName>
        <fullName evidence="2">ABC transporter permease</fullName>
    </submittedName>
</protein>
<feature type="transmembrane region" description="Helical" evidence="1">
    <location>
        <begin position="477"/>
        <end position="496"/>
    </location>
</feature>
<sequence>MNNLWVVLKATFINDWGLNGFSKNVSGTKEKRKMMMSSLVLLIGAMAIAFTVTMYAYLMADALESIGFLDLLLMMAGLMSVMMVFFTSIYKAQGTLFTSRDYDMLMSLPIKNSVILTSKIINLLVFNWIFTAFVLIPTGVIYYMRVPGLSWLYFVILIISVIFMPLIPVIIASILAVFISYFATKFKHKNLVTILGATIVTLLILIGSFNMNSIIESLMINSASIMEGIGKIYIPVTFFTNALRDTNLIELVKLIAISIVPFIIFIIVFSRLFGKINARLGENYKKANYKIQSLKSSSIAKALLQKEIRRYFSTPIYVLNTGIGMIIILVASIATLFVDGQTLAMYMEIPYVDELMPLNVLLIIAFGIGISCTTTSSISLEGKNLWIMKSLPIREKDIFRGKILLNLIITIPLGILANLIFSIGLKFSFAALVWNLAFTIVFSLLTAIVGLLINLYLPKLDWVSPTVVVKQSAAVMIEMLFVFAIIGLSIGVFLLFKITNITMFLLLLLGILVILLIISYRLLNTIGIKKFIKL</sequence>
<feature type="transmembrane region" description="Helical" evidence="1">
    <location>
        <begin position="66"/>
        <end position="90"/>
    </location>
</feature>
<reference evidence="2 3" key="1">
    <citation type="submission" date="2015-09" db="EMBL/GenBank/DDBJ databases">
        <authorList>
            <consortium name="Pathogen Informatics"/>
        </authorList>
    </citation>
    <scope>NUCLEOTIDE SEQUENCE [LARGE SCALE GENOMIC DNA]</scope>
    <source>
        <strain evidence="2 3">2789STDY5834856</strain>
    </source>
</reference>
<feature type="transmembrane region" description="Helical" evidence="1">
    <location>
        <begin position="191"/>
        <end position="209"/>
    </location>
</feature>
<dbReference type="EMBL" id="CYZX01000024">
    <property type="protein sequence ID" value="CUP04399.1"/>
    <property type="molecule type" value="Genomic_DNA"/>
</dbReference>
<feature type="transmembrane region" description="Helical" evidence="1">
    <location>
        <begin position="358"/>
        <end position="382"/>
    </location>
</feature>
<dbReference type="RefSeq" id="WP_055267689.1">
    <property type="nucleotide sequence ID" value="NZ_CABIXQ010000024.1"/>
</dbReference>
<feature type="transmembrane region" description="Helical" evidence="1">
    <location>
        <begin position="403"/>
        <end position="425"/>
    </location>
</feature>
<organism evidence="2 3">
    <name type="scientific">Clostridium disporicum</name>
    <dbReference type="NCBI Taxonomy" id="84024"/>
    <lineage>
        <taxon>Bacteria</taxon>
        <taxon>Bacillati</taxon>
        <taxon>Bacillota</taxon>
        <taxon>Clostridia</taxon>
        <taxon>Eubacteriales</taxon>
        <taxon>Clostridiaceae</taxon>
        <taxon>Clostridium</taxon>
    </lineage>
</organism>
<feature type="transmembrane region" description="Helical" evidence="1">
    <location>
        <begin position="150"/>
        <end position="179"/>
    </location>
</feature>
<accession>A0A174K5A5</accession>
<evidence type="ECO:0000313" key="2">
    <source>
        <dbReference type="EMBL" id="CUP04399.1"/>
    </source>
</evidence>
<dbReference type="InterPro" id="IPR031599">
    <property type="entry name" value="ABC_tran_2"/>
</dbReference>
<proteinExistence type="predicted"/>
<dbReference type="OrthoDB" id="138672at2"/>
<feature type="transmembrane region" description="Helical" evidence="1">
    <location>
        <begin position="120"/>
        <end position="144"/>
    </location>
</feature>